<evidence type="ECO:0000256" key="3">
    <source>
        <dbReference type="ARBA" id="ARBA00022692"/>
    </source>
</evidence>
<feature type="transmembrane region" description="Helical" evidence="7">
    <location>
        <begin position="29"/>
        <end position="50"/>
    </location>
</feature>
<keyword evidence="3 7" id="KW-0812">Transmembrane</keyword>
<dbReference type="AlphaFoldDB" id="A0A1Q9E9M2"/>
<accession>A0A1Q9E9M2</accession>
<dbReference type="PANTHER" id="PTHR12385">
    <property type="entry name" value="CHOLINE TRANSPORTER-LIKE (SLC FAMILY 44)"/>
    <property type="match status" value="1"/>
</dbReference>
<dbReference type="OrthoDB" id="10370049at2759"/>
<dbReference type="Proteomes" id="UP000186817">
    <property type="component" value="Unassembled WGS sequence"/>
</dbReference>
<feature type="transmembrane region" description="Helical" evidence="7">
    <location>
        <begin position="221"/>
        <end position="240"/>
    </location>
</feature>
<feature type="transmembrane region" description="Helical" evidence="7">
    <location>
        <begin position="461"/>
        <end position="479"/>
    </location>
</feature>
<evidence type="ECO:0000256" key="6">
    <source>
        <dbReference type="ARBA" id="ARBA00023180"/>
    </source>
</evidence>
<proteinExistence type="inferred from homology"/>
<dbReference type="EMBL" id="LSRX01000218">
    <property type="protein sequence ID" value="OLQ04116.1"/>
    <property type="molecule type" value="Genomic_DNA"/>
</dbReference>
<evidence type="ECO:0000256" key="1">
    <source>
        <dbReference type="ARBA" id="ARBA00004141"/>
    </source>
</evidence>
<keyword evidence="9" id="KW-1185">Reference proteome</keyword>
<evidence type="ECO:0000256" key="4">
    <source>
        <dbReference type="ARBA" id="ARBA00022989"/>
    </source>
</evidence>
<evidence type="ECO:0000256" key="7">
    <source>
        <dbReference type="RuleBase" id="RU368066"/>
    </source>
</evidence>
<dbReference type="Pfam" id="PF04515">
    <property type="entry name" value="Choline_transpo"/>
    <property type="match status" value="1"/>
</dbReference>
<comment type="similarity">
    <text evidence="2 7">Belongs to the CTL (choline transporter-like) family.</text>
</comment>
<comment type="subcellular location">
    <subcellularLocation>
        <location evidence="7">Cell membrane</location>
        <topology evidence="7">Multi-pass membrane protein</topology>
    </subcellularLocation>
    <subcellularLocation>
        <location evidence="1">Membrane</location>
        <topology evidence="1">Multi-pass membrane protein</topology>
    </subcellularLocation>
</comment>
<feature type="transmembrane region" description="Helical" evidence="7">
    <location>
        <begin position="499"/>
        <end position="528"/>
    </location>
</feature>
<comment type="caution">
    <text evidence="8">The sequence shown here is derived from an EMBL/GenBank/DDBJ whole genome shotgun (WGS) entry which is preliminary data.</text>
</comment>
<sequence length="622" mass="67276">MVSNAQFLPASTAPRVISDARFLKAEAQVVFWVSFIVVVACLSVAGVYYLQEYDRRRNNQDHEDDEMPSPDEPLLGLMPHGWKASIFLKPAAMVMCASVSSTPMLNMTTLQSVSFEPINTNTSGEVYELPGCRLVVQMPSPDGTLLCLMPSGWKANDFLKPVADSSMVNCASVSSQPMFNMATLHSMSFEPTNAITSGEGHELPGAPMAGAGAFNAANGDLLYGIVGTSLAVLTILGACLSRDSIRISFPYLEAAGECLADMPPLMIQPVVETLKKMLLLSLFLYSASRLLSLRLALDNVVFALVALFFVVVFFWLVEVMGSLSRYVLGFLTEEFVFSPYDARNDSKQVPPYVTSEAYKSALVYHFGSLCLGSIANVALKPLRTILRIVTAPTRFGCCLIAFQGMTDFQGRLAAYSDAAYLAMALDGHSYFEATQDSLQMLGAEGQLEAAWLDSTLLEVQLLGTVASASLVAVIVRIMARSMWTFSNVGSELYVEDDGAVAFAAFIVALLCSWCFMESVGFVADALIFSFRAQSKGYLGLTAMVSERAALCEVPDCISVDRRGQPAALNPFTSYPPKLTQLLTFVNNRRGGYGFGLTDSSTSRGYGGYGGYSQASSGWSTPR</sequence>
<reference evidence="8 9" key="1">
    <citation type="submission" date="2016-02" db="EMBL/GenBank/DDBJ databases">
        <title>Genome analysis of coral dinoflagellate symbionts highlights evolutionary adaptations to a symbiotic lifestyle.</title>
        <authorList>
            <person name="Aranda M."/>
            <person name="Li Y."/>
            <person name="Liew Y.J."/>
            <person name="Baumgarten S."/>
            <person name="Simakov O."/>
            <person name="Wilson M."/>
            <person name="Piel J."/>
            <person name="Ashoor H."/>
            <person name="Bougouffa S."/>
            <person name="Bajic V.B."/>
            <person name="Ryu T."/>
            <person name="Ravasi T."/>
            <person name="Bayer T."/>
            <person name="Micklem G."/>
            <person name="Kim H."/>
            <person name="Bhak J."/>
            <person name="Lajeunesse T.C."/>
            <person name="Voolstra C.R."/>
        </authorList>
    </citation>
    <scope>NUCLEOTIDE SEQUENCE [LARGE SCALE GENOMIC DNA]</scope>
    <source>
        <strain evidence="8 9">CCMP2467</strain>
    </source>
</reference>
<dbReference type="GO" id="GO:0005886">
    <property type="term" value="C:plasma membrane"/>
    <property type="evidence" value="ECO:0007669"/>
    <property type="project" value="UniProtKB-SubCell"/>
</dbReference>
<keyword evidence="6" id="KW-0325">Glycoprotein</keyword>
<dbReference type="GO" id="GO:0022857">
    <property type="term" value="F:transmembrane transporter activity"/>
    <property type="evidence" value="ECO:0007669"/>
    <property type="project" value="UniProtKB-UniRule"/>
</dbReference>
<evidence type="ECO:0000313" key="9">
    <source>
        <dbReference type="Proteomes" id="UP000186817"/>
    </source>
</evidence>
<evidence type="ECO:0000313" key="8">
    <source>
        <dbReference type="EMBL" id="OLQ04116.1"/>
    </source>
</evidence>
<protein>
    <recommendedName>
        <fullName evidence="7">Choline transporter-like protein</fullName>
    </recommendedName>
</protein>
<organism evidence="8 9">
    <name type="scientific">Symbiodinium microadriaticum</name>
    <name type="common">Dinoflagellate</name>
    <name type="synonym">Zooxanthella microadriatica</name>
    <dbReference type="NCBI Taxonomy" id="2951"/>
    <lineage>
        <taxon>Eukaryota</taxon>
        <taxon>Sar</taxon>
        <taxon>Alveolata</taxon>
        <taxon>Dinophyceae</taxon>
        <taxon>Suessiales</taxon>
        <taxon>Symbiodiniaceae</taxon>
        <taxon>Symbiodinium</taxon>
    </lineage>
</organism>
<keyword evidence="4 7" id="KW-1133">Transmembrane helix</keyword>
<evidence type="ECO:0000256" key="2">
    <source>
        <dbReference type="ARBA" id="ARBA00007168"/>
    </source>
</evidence>
<feature type="transmembrane region" description="Helical" evidence="7">
    <location>
        <begin position="295"/>
        <end position="317"/>
    </location>
</feature>
<keyword evidence="5 7" id="KW-0472">Membrane</keyword>
<comment type="function">
    <text evidence="7">Choline transporter.</text>
</comment>
<dbReference type="PANTHER" id="PTHR12385:SF14">
    <property type="entry name" value="CHOLINE TRANSPORTER-LIKE 2"/>
    <property type="match status" value="1"/>
</dbReference>
<gene>
    <name evidence="8" type="primary">Slc44a5</name>
    <name evidence="8" type="ORF">AK812_SmicGene12836</name>
</gene>
<comment type="caution">
    <text evidence="7">Lacks conserved residue(s) required for the propagation of feature annotation.</text>
</comment>
<dbReference type="InterPro" id="IPR007603">
    <property type="entry name" value="Choline_transptr-like"/>
</dbReference>
<evidence type="ECO:0000256" key="5">
    <source>
        <dbReference type="ARBA" id="ARBA00023136"/>
    </source>
</evidence>
<name>A0A1Q9E9M2_SYMMI</name>